<dbReference type="RefSeq" id="WP_092056336.1">
    <property type="nucleotide sequence ID" value="NZ_FOJJ01000012.1"/>
</dbReference>
<dbReference type="EMBL" id="VJVV01000002">
    <property type="protein sequence ID" value="TRO83379.1"/>
    <property type="molecule type" value="Genomic_DNA"/>
</dbReference>
<evidence type="ECO:0000313" key="2">
    <source>
        <dbReference type="Proteomes" id="UP000317155"/>
    </source>
</evidence>
<keyword evidence="2" id="KW-1185">Reference proteome</keyword>
<accession>A0A550JJI7</accession>
<proteinExistence type="predicted"/>
<name>A0A550JJI7_9BACT</name>
<gene>
    <name evidence="1" type="ORF">FL622_04650</name>
</gene>
<dbReference type="AlphaFoldDB" id="A0A550JJI7"/>
<dbReference type="NCBIfam" id="TIGR03790">
    <property type="entry name" value="TIGR03790 family protein"/>
    <property type="match status" value="1"/>
</dbReference>
<sequence>MIILRPFLLIFFFLFSPAFSLALEPEEIAVVANRFVEGSVDLARYYMEKRGIPEENLIRIRTTDKEFCSREIYEEEIAAPVREFLSKRRDGATIRALVTMQGVPLRVNPPTPSREGQARLKELKGEKADRWKRLKQAEKEKSTELAALNVAFAALEKQMGVLEQKAARAAVDSELALVMAEDYPLDGWVLNPFFLGVKNQKGPVSKDEVLFVSRLDGPTEAIVKRIIDDSLATEAEGLKGTAYFDARWKRPEKNPDSGYAFYDNSIHRAAARVTAAQRLPVVVDDKQTLFQPGQAPGAALYCGWYSLSRYVDAFDWQRGAVGYHIASGECGTLRSGSSQAWCKRMLEDGVAATLGPVGEPYVQAFPPPEIFFALLLDGSYTLVETYFLSLPSLSWQMVLVGDPLYRPFLKPGSRFLRNP</sequence>
<dbReference type="InterPro" id="IPR022265">
    <property type="entry name" value="CHP03790"/>
</dbReference>
<dbReference type="OrthoDB" id="9771443at2"/>
<protein>
    <submittedName>
        <fullName evidence="1">TIGR03790 family protein</fullName>
    </submittedName>
</protein>
<comment type="caution">
    <text evidence="1">The sequence shown here is derived from an EMBL/GenBank/DDBJ whole genome shotgun (WGS) entry which is preliminary data.</text>
</comment>
<organism evidence="1 2">
    <name type="scientific">Trichloromonas acetexigens</name>
    <dbReference type="NCBI Taxonomy" id="38815"/>
    <lineage>
        <taxon>Bacteria</taxon>
        <taxon>Pseudomonadati</taxon>
        <taxon>Thermodesulfobacteriota</taxon>
        <taxon>Desulfuromonadia</taxon>
        <taxon>Desulfuromonadales</taxon>
        <taxon>Trichloromonadaceae</taxon>
        <taxon>Trichloromonas</taxon>
    </lineage>
</organism>
<reference evidence="1 2" key="1">
    <citation type="submission" date="2019-07" db="EMBL/GenBank/DDBJ databases">
        <title>Insights of Desulfuromonas acetexigens electromicrobiology.</title>
        <authorList>
            <person name="Katuri K."/>
            <person name="Sapireddy V."/>
            <person name="Shaw D.R."/>
            <person name="Saikaly P."/>
        </authorList>
    </citation>
    <scope>NUCLEOTIDE SEQUENCE [LARGE SCALE GENOMIC DNA]</scope>
    <source>
        <strain evidence="1 2">2873</strain>
    </source>
</reference>
<evidence type="ECO:0000313" key="1">
    <source>
        <dbReference type="EMBL" id="TRO83379.1"/>
    </source>
</evidence>
<dbReference type="Proteomes" id="UP000317155">
    <property type="component" value="Unassembled WGS sequence"/>
</dbReference>